<dbReference type="InterPro" id="IPR036259">
    <property type="entry name" value="MFS_trans_sf"/>
</dbReference>
<dbReference type="SUPFAM" id="SSF103473">
    <property type="entry name" value="MFS general substrate transporter"/>
    <property type="match status" value="1"/>
</dbReference>
<keyword evidence="5 6" id="KW-0472">Membrane</keyword>
<sequence>MVAFGLGMIIGNLVGGRLADGPVLNIIGWTLLWNVLVMLAFPMLVQHVATGLLATFLIGTCSVLLPSLQIRLMDVANESQTLAAAMNHSALNIANAMGAYLGGLTVSLGYGWISTAWVGVALGVAGLMVFVLTARHAARQQTQLA</sequence>
<evidence type="ECO:0000256" key="2">
    <source>
        <dbReference type="ARBA" id="ARBA00022475"/>
    </source>
</evidence>
<protein>
    <submittedName>
        <fullName evidence="7">Inner membrane transport protein ydhP</fullName>
    </submittedName>
</protein>
<keyword evidence="8" id="KW-1185">Reference proteome</keyword>
<feature type="transmembrane region" description="Helical" evidence="6">
    <location>
        <begin position="116"/>
        <end position="134"/>
    </location>
</feature>
<dbReference type="PANTHER" id="PTHR43124">
    <property type="entry name" value="PURINE EFFLUX PUMP PBUE"/>
    <property type="match status" value="1"/>
</dbReference>
<name>A0A379LQV0_ENTAG</name>
<feature type="transmembrane region" description="Helical" evidence="6">
    <location>
        <begin position="21"/>
        <end position="41"/>
    </location>
</feature>
<evidence type="ECO:0000313" key="7">
    <source>
        <dbReference type="EMBL" id="SUE06531.1"/>
    </source>
</evidence>
<dbReference type="AlphaFoldDB" id="A0A379LQV0"/>
<evidence type="ECO:0000256" key="5">
    <source>
        <dbReference type="ARBA" id="ARBA00023136"/>
    </source>
</evidence>
<comment type="subcellular location">
    <subcellularLocation>
        <location evidence="1">Cell membrane</location>
        <topology evidence="1">Multi-pass membrane protein</topology>
    </subcellularLocation>
</comment>
<dbReference type="Gene3D" id="1.20.1250.20">
    <property type="entry name" value="MFS general substrate transporter like domains"/>
    <property type="match status" value="1"/>
</dbReference>
<evidence type="ECO:0000313" key="8">
    <source>
        <dbReference type="Proteomes" id="UP000254640"/>
    </source>
</evidence>
<dbReference type="InterPro" id="IPR011701">
    <property type="entry name" value="MFS"/>
</dbReference>
<dbReference type="GO" id="GO:0005886">
    <property type="term" value="C:plasma membrane"/>
    <property type="evidence" value="ECO:0007669"/>
    <property type="project" value="UniProtKB-SubCell"/>
</dbReference>
<proteinExistence type="predicted"/>
<keyword evidence="2" id="KW-1003">Cell membrane</keyword>
<evidence type="ECO:0000256" key="4">
    <source>
        <dbReference type="ARBA" id="ARBA00022989"/>
    </source>
</evidence>
<reference evidence="7 8" key="1">
    <citation type="submission" date="2018-06" db="EMBL/GenBank/DDBJ databases">
        <authorList>
            <consortium name="Pathogen Informatics"/>
            <person name="Doyle S."/>
        </authorList>
    </citation>
    <scope>NUCLEOTIDE SEQUENCE [LARGE SCALE GENOMIC DNA]</scope>
    <source>
        <strain evidence="7 8">NCTC9381</strain>
    </source>
</reference>
<keyword evidence="3 6" id="KW-0812">Transmembrane</keyword>
<feature type="transmembrane region" description="Helical" evidence="6">
    <location>
        <begin position="47"/>
        <end position="68"/>
    </location>
</feature>
<accession>A0A379LQV0</accession>
<keyword evidence="4 6" id="KW-1133">Transmembrane helix</keyword>
<dbReference type="GO" id="GO:0022857">
    <property type="term" value="F:transmembrane transporter activity"/>
    <property type="evidence" value="ECO:0007669"/>
    <property type="project" value="InterPro"/>
</dbReference>
<evidence type="ECO:0000256" key="1">
    <source>
        <dbReference type="ARBA" id="ARBA00004651"/>
    </source>
</evidence>
<feature type="transmembrane region" description="Helical" evidence="6">
    <location>
        <begin position="89"/>
        <end position="110"/>
    </location>
</feature>
<evidence type="ECO:0000256" key="6">
    <source>
        <dbReference type="SAM" id="Phobius"/>
    </source>
</evidence>
<evidence type="ECO:0000256" key="3">
    <source>
        <dbReference type="ARBA" id="ARBA00022692"/>
    </source>
</evidence>
<gene>
    <name evidence="7" type="primary">ydhP_4</name>
    <name evidence="7" type="ORF">NCTC9381_05428</name>
</gene>
<dbReference type="PANTHER" id="PTHR43124:SF3">
    <property type="entry name" value="CHLORAMPHENICOL EFFLUX PUMP RV0191"/>
    <property type="match status" value="1"/>
</dbReference>
<dbReference type="Proteomes" id="UP000254640">
    <property type="component" value="Unassembled WGS sequence"/>
</dbReference>
<dbReference type="InterPro" id="IPR050189">
    <property type="entry name" value="MFS_Efflux_Transporters"/>
</dbReference>
<organism evidence="7 8">
    <name type="scientific">Enterobacter agglomerans</name>
    <name type="common">Erwinia herbicola</name>
    <name type="synonym">Pantoea agglomerans</name>
    <dbReference type="NCBI Taxonomy" id="549"/>
    <lineage>
        <taxon>Bacteria</taxon>
        <taxon>Pseudomonadati</taxon>
        <taxon>Pseudomonadota</taxon>
        <taxon>Gammaproteobacteria</taxon>
        <taxon>Enterobacterales</taxon>
        <taxon>Erwiniaceae</taxon>
        <taxon>Pantoea</taxon>
        <taxon>Pantoea agglomerans group</taxon>
    </lineage>
</organism>
<dbReference type="EMBL" id="UGSO01000002">
    <property type="protein sequence ID" value="SUE06531.1"/>
    <property type="molecule type" value="Genomic_DNA"/>
</dbReference>
<dbReference type="Pfam" id="PF07690">
    <property type="entry name" value="MFS_1"/>
    <property type="match status" value="1"/>
</dbReference>